<dbReference type="RefSeq" id="WP_256114930.1">
    <property type="nucleotide sequence ID" value="NZ_WHSB02000001.1"/>
</dbReference>
<dbReference type="Proteomes" id="UP000996601">
    <property type="component" value="Unassembled WGS sequence"/>
</dbReference>
<evidence type="ECO:0000313" key="2">
    <source>
        <dbReference type="Proteomes" id="UP000996601"/>
    </source>
</evidence>
<comment type="caution">
    <text evidence="1">The sequence shown here is derived from an EMBL/GenBank/DDBJ whole genome shotgun (WGS) entry which is preliminary data.</text>
</comment>
<keyword evidence="1" id="KW-0449">Lipoprotein</keyword>
<proteinExistence type="predicted"/>
<organism evidence="1 2">
    <name type="scientific">Shinella lacus</name>
    <dbReference type="NCBI Taxonomy" id="2654216"/>
    <lineage>
        <taxon>Bacteria</taxon>
        <taxon>Pseudomonadati</taxon>
        <taxon>Pseudomonadota</taxon>
        <taxon>Alphaproteobacteria</taxon>
        <taxon>Hyphomicrobiales</taxon>
        <taxon>Rhizobiaceae</taxon>
        <taxon>Shinella</taxon>
    </lineage>
</organism>
<dbReference type="EMBL" id="WHSB02000001">
    <property type="protein sequence ID" value="MCQ4628853.1"/>
    <property type="molecule type" value="Genomic_DNA"/>
</dbReference>
<dbReference type="PANTHER" id="PTHR37625">
    <property type="entry name" value="OUTER MEMBRANE LIPOPROTEIN-RELATED"/>
    <property type="match status" value="1"/>
</dbReference>
<evidence type="ECO:0000313" key="1">
    <source>
        <dbReference type="EMBL" id="MCQ4628853.1"/>
    </source>
</evidence>
<reference evidence="1" key="1">
    <citation type="submission" date="2021-07" db="EMBL/GenBank/DDBJ databases">
        <title>Shinella sp. nov., a novel member of the genus Shinella from water.</title>
        <authorList>
            <person name="Deng Y."/>
        </authorList>
    </citation>
    <scope>NUCLEOTIDE SEQUENCE</scope>
    <source>
        <strain evidence="1">CPCC 100929</strain>
    </source>
</reference>
<dbReference type="InterPro" id="IPR017734">
    <property type="entry name" value="T6SS_SciN"/>
</dbReference>
<keyword evidence="2" id="KW-1185">Reference proteome</keyword>
<dbReference type="PANTHER" id="PTHR37625:SF4">
    <property type="entry name" value="OUTER MEMBRANE LIPOPROTEIN"/>
    <property type="match status" value="1"/>
</dbReference>
<dbReference type="Pfam" id="PF12790">
    <property type="entry name" value="T6SS-SciN"/>
    <property type="match status" value="1"/>
</dbReference>
<protein>
    <submittedName>
        <fullName evidence="1">Type VI secretion system lipoprotein TssJ</fullName>
    </submittedName>
</protein>
<sequence length="185" mass="20112">MTIEHSPAGRWSIGMRAVVSRLFVLLCLCLFAFALPGCGLIPKKPPPKEIEIKPAPAEASIDVIAVASPLVNPGPDGLPQPVVMRLYQLNAETAFANASFRQLWEADAETLGPTMLGKTELYLAPAEVQRIKANMIEGTTIIAVVVGFRNFEEAKWRAMVGLPGDKKFKLKVDLKTLSVEMGPQD</sequence>
<name>A0ABT1R0Z9_9HYPH</name>
<dbReference type="InterPro" id="IPR038706">
    <property type="entry name" value="Type_VI_SciN-like_sf"/>
</dbReference>
<dbReference type="Gene3D" id="2.60.40.4150">
    <property type="entry name" value="Type VI secretion system, lipoprotein SciN"/>
    <property type="match status" value="1"/>
</dbReference>
<accession>A0ABT1R0Z9</accession>
<gene>
    <name evidence="1" type="primary">tssJ</name>
    <name evidence="1" type="ORF">GB927_002320</name>
</gene>
<dbReference type="NCBIfam" id="TIGR03352">
    <property type="entry name" value="VI_chp_3"/>
    <property type="match status" value="1"/>
</dbReference>